<organism evidence="2 3">
    <name type="scientific">Oceanobacillus zhaokaii</name>
    <dbReference type="NCBI Taxonomy" id="2052660"/>
    <lineage>
        <taxon>Bacteria</taxon>
        <taxon>Bacillati</taxon>
        <taxon>Bacillota</taxon>
        <taxon>Bacilli</taxon>
        <taxon>Bacillales</taxon>
        <taxon>Bacillaceae</taxon>
        <taxon>Oceanobacillus</taxon>
    </lineage>
</organism>
<sequence>MIIYISENNPDCNSVLNLMDKLEVRYKTKNVTKNELYLQELQNEGIFGTPATFIEDRRYPILGFQKEKLKVALGKEDDRSTINSSRSKCGGYGN</sequence>
<reference evidence="3" key="1">
    <citation type="submission" date="2017-11" db="EMBL/GenBank/DDBJ databases">
        <authorList>
            <person name="Zhu W."/>
        </authorList>
    </citation>
    <scope>NUCLEOTIDE SEQUENCE [LARGE SCALE GENOMIC DNA]</scope>
    <source>
        <strain evidence="3">160</strain>
    </source>
</reference>
<dbReference type="Gene3D" id="3.40.30.10">
    <property type="entry name" value="Glutaredoxin"/>
    <property type="match status" value="1"/>
</dbReference>
<evidence type="ECO:0000259" key="1">
    <source>
        <dbReference type="Pfam" id="PF00462"/>
    </source>
</evidence>
<dbReference type="SUPFAM" id="SSF52833">
    <property type="entry name" value="Thioredoxin-like"/>
    <property type="match status" value="1"/>
</dbReference>
<dbReference type="Proteomes" id="UP000253908">
    <property type="component" value="Chromosome"/>
</dbReference>
<dbReference type="OrthoDB" id="9795531at2"/>
<dbReference type="KEGG" id="ocn:CUC15_03100"/>
<dbReference type="InterPro" id="IPR036249">
    <property type="entry name" value="Thioredoxin-like_sf"/>
</dbReference>
<gene>
    <name evidence="2" type="ORF">CUC15_03100</name>
</gene>
<feature type="domain" description="Glutaredoxin" evidence="1">
    <location>
        <begin position="3"/>
        <end position="57"/>
    </location>
</feature>
<name>A0A345PM50_9BACI</name>
<dbReference type="AlphaFoldDB" id="A0A345PM50"/>
<evidence type="ECO:0000313" key="3">
    <source>
        <dbReference type="Proteomes" id="UP000253908"/>
    </source>
</evidence>
<dbReference type="InterPro" id="IPR002109">
    <property type="entry name" value="Glutaredoxin"/>
</dbReference>
<evidence type="ECO:0000313" key="2">
    <source>
        <dbReference type="EMBL" id="AXI11080.1"/>
    </source>
</evidence>
<dbReference type="EMBL" id="CP024848">
    <property type="protein sequence ID" value="AXI11080.1"/>
    <property type="molecule type" value="Genomic_DNA"/>
</dbReference>
<accession>A0A345PM50</accession>
<proteinExistence type="predicted"/>
<keyword evidence="3" id="KW-1185">Reference proteome</keyword>
<protein>
    <submittedName>
        <fullName evidence="2">NrdH-redoxin</fullName>
    </submittedName>
</protein>
<dbReference type="Pfam" id="PF00462">
    <property type="entry name" value="Glutaredoxin"/>
    <property type="match status" value="1"/>
</dbReference>